<evidence type="ECO:0000256" key="5">
    <source>
        <dbReference type="SAM" id="MobiDB-lite"/>
    </source>
</evidence>
<dbReference type="Gene3D" id="2.60.34.10">
    <property type="entry name" value="Substrate Binding Domain Of DNAk, Chain A, domain 1"/>
    <property type="match status" value="1"/>
</dbReference>
<evidence type="ECO:0000313" key="6">
    <source>
        <dbReference type="EMBL" id="CAF0759225.1"/>
    </source>
</evidence>
<keyword evidence="7" id="KW-1185">Reference proteome</keyword>
<dbReference type="GO" id="GO:0140662">
    <property type="term" value="F:ATP-dependent protein folding chaperone"/>
    <property type="evidence" value="ECO:0007669"/>
    <property type="project" value="InterPro"/>
</dbReference>
<dbReference type="PANTHER" id="PTHR19375">
    <property type="entry name" value="HEAT SHOCK PROTEIN 70KDA"/>
    <property type="match status" value="1"/>
</dbReference>
<dbReference type="OrthoDB" id="10383016at2759"/>
<dbReference type="InterPro" id="IPR013126">
    <property type="entry name" value="Hsp_70_fam"/>
</dbReference>
<evidence type="ECO:0000256" key="4">
    <source>
        <dbReference type="RuleBase" id="RU003322"/>
    </source>
</evidence>
<dbReference type="Gene3D" id="3.90.640.10">
    <property type="entry name" value="Actin, Chain A, domain 4"/>
    <property type="match status" value="1"/>
</dbReference>
<dbReference type="InterPro" id="IPR029047">
    <property type="entry name" value="HSP70_peptide-bd_sf"/>
</dbReference>
<proteinExistence type="inferred from homology"/>
<comment type="similarity">
    <text evidence="1 4">Belongs to the heat shock protein 70 family.</text>
</comment>
<dbReference type="Pfam" id="PF00012">
    <property type="entry name" value="HSP70"/>
    <property type="match status" value="1"/>
</dbReference>
<gene>
    <name evidence="6" type="ORF">OXX778_LOCUS4339</name>
</gene>
<feature type="compositionally biased region" description="Low complexity" evidence="5">
    <location>
        <begin position="11"/>
        <end position="22"/>
    </location>
</feature>
<protein>
    <submittedName>
        <fullName evidence="6">Uncharacterized protein</fullName>
    </submittedName>
</protein>
<sequence length="693" mass="80089">MTELIPLNTHSKSSQKSQSSPSLYTSKNSIIKTVTSPRKNMKVKFDSSIFLDDLFKKALRLSTINQTNKINKDALKYSIGIDFVCYGTYNSKMAYVITRPDGGFESIKIVENHIGNLKCDINRKISQNEKEFIEQFHMMLNKMFVLFGKRWYETSEVDLRLPKKAMFKIIEKNQVPYIWFDQSRHYSINQVLTKFFFTMFECVGIDLTNPAYKWHDKILKICVTLPSDFHSYQRLCLKNCLEQIGLTNKYLLINKSTSLALPFMVKKLNDKTKKFIIDFGSGYMNCSIIECINKREVNVVDQLADRSISSKKFFEKCYKSLKSQAKLKGVLANLDKNLTRYDLYKQMNAERLNISKTETWTIKTQSQEFMLNMKKIGIEQLATSIIEKFKKTTLIDRKTFKIVNDITDILVCSDAVLYEFLEPLLRYHSHKNMNIIFMDNDCASIGAAFLSSSTLNLTTNDILPYRIGVGLYNGVVKNLIDSKTNFPCSGKHLFQTLIDNQTTLRVNLYEGESPLARHCKHISEVLIENINKAPAGSIKIELNINFDQNGVLSAQAKDLNSNKSLPIRINIDSLNCFETIKRTKYALKNSIQTKPDDGLDAELAKQLQDFDLYFDYLINLFRDSDLEAKQLIKRKVYLAKKFISKNRLRIMQDDLEQLRIELDDVLNQIKPKQSQGYGYSNYQTNKSTYCNIL</sequence>
<evidence type="ECO:0000256" key="2">
    <source>
        <dbReference type="ARBA" id="ARBA00022741"/>
    </source>
</evidence>
<dbReference type="AlphaFoldDB" id="A0A813PRS3"/>
<comment type="caution">
    <text evidence="6">The sequence shown here is derived from an EMBL/GenBank/DDBJ whole genome shotgun (WGS) entry which is preliminary data.</text>
</comment>
<evidence type="ECO:0000313" key="7">
    <source>
        <dbReference type="Proteomes" id="UP000663879"/>
    </source>
</evidence>
<keyword evidence="3 4" id="KW-0067">ATP-binding</keyword>
<dbReference type="Proteomes" id="UP000663879">
    <property type="component" value="Unassembled WGS sequence"/>
</dbReference>
<evidence type="ECO:0000256" key="3">
    <source>
        <dbReference type="ARBA" id="ARBA00022840"/>
    </source>
</evidence>
<dbReference type="GO" id="GO:0005524">
    <property type="term" value="F:ATP binding"/>
    <property type="evidence" value="ECO:0007669"/>
    <property type="project" value="UniProtKB-KW"/>
</dbReference>
<evidence type="ECO:0000256" key="1">
    <source>
        <dbReference type="ARBA" id="ARBA00007381"/>
    </source>
</evidence>
<name>A0A813PRS3_9BILA</name>
<dbReference type="Gene3D" id="3.30.420.40">
    <property type="match status" value="2"/>
</dbReference>
<dbReference type="SUPFAM" id="SSF53067">
    <property type="entry name" value="Actin-like ATPase domain"/>
    <property type="match status" value="1"/>
</dbReference>
<dbReference type="InterPro" id="IPR043129">
    <property type="entry name" value="ATPase_NBD"/>
</dbReference>
<keyword evidence="2 4" id="KW-0547">Nucleotide-binding</keyword>
<dbReference type="SUPFAM" id="SSF100920">
    <property type="entry name" value="Heat shock protein 70kD (HSP70), peptide-binding domain"/>
    <property type="match status" value="1"/>
</dbReference>
<reference evidence="6" key="1">
    <citation type="submission" date="2021-02" db="EMBL/GenBank/DDBJ databases">
        <authorList>
            <person name="Nowell W R."/>
        </authorList>
    </citation>
    <scope>NUCLEOTIDE SEQUENCE</scope>
    <source>
        <strain evidence="6">Ploen Becks lab</strain>
    </source>
</reference>
<dbReference type="EMBL" id="CAJNOC010000420">
    <property type="protein sequence ID" value="CAF0759225.1"/>
    <property type="molecule type" value="Genomic_DNA"/>
</dbReference>
<accession>A0A813PRS3</accession>
<organism evidence="6 7">
    <name type="scientific">Brachionus calyciflorus</name>
    <dbReference type="NCBI Taxonomy" id="104777"/>
    <lineage>
        <taxon>Eukaryota</taxon>
        <taxon>Metazoa</taxon>
        <taxon>Spiralia</taxon>
        <taxon>Gnathifera</taxon>
        <taxon>Rotifera</taxon>
        <taxon>Eurotatoria</taxon>
        <taxon>Monogononta</taxon>
        <taxon>Pseudotrocha</taxon>
        <taxon>Ploima</taxon>
        <taxon>Brachionidae</taxon>
        <taxon>Brachionus</taxon>
    </lineage>
</organism>
<feature type="region of interest" description="Disordered" evidence="5">
    <location>
        <begin position="1"/>
        <end position="24"/>
    </location>
</feature>